<keyword evidence="4 6" id="KW-0472">Membrane</keyword>
<evidence type="ECO:0000256" key="6">
    <source>
        <dbReference type="SAM" id="Phobius"/>
    </source>
</evidence>
<keyword evidence="2 6" id="KW-0812">Transmembrane</keyword>
<dbReference type="GO" id="GO:0005246">
    <property type="term" value="F:calcium channel regulator activity"/>
    <property type="evidence" value="ECO:0007669"/>
    <property type="project" value="TreeGrafter"/>
</dbReference>
<feature type="transmembrane region" description="Helical" evidence="6">
    <location>
        <begin position="167"/>
        <end position="187"/>
    </location>
</feature>
<dbReference type="InterPro" id="IPR005421">
    <property type="entry name" value="VDCC_g1su"/>
</dbReference>
<dbReference type="InterPro" id="IPR004031">
    <property type="entry name" value="PMP22/EMP/MP20/Claudin"/>
</dbReference>
<evidence type="ECO:0000256" key="2">
    <source>
        <dbReference type="ARBA" id="ARBA00022692"/>
    </source>
</evidence>
<feature type="transmembrane region" description="Helical" evidence="6">
    <location>
        <begin position="62"/>
        <end position="84"/>
    </location>
</feature>
<dbReference type="PANTHER" id="PTHR15025">
    <property type="entry name" value="VOLTAGE-DEPENDENT CALCIUM CHANNEL GAMMA-1 SUBUNIT-RELATED"/>
    <property type="match status" value="1"/>
</dbReference>
<evidence type="ECO:0000256" key="3">
    <source>
        <dbReference type="ARBA" id="ARBA00022989"/>
    </source>
</evidence>
<dbReference type="EMBL" id="JAFHDT010000016">
    <property type="protein sequence ID" value="KAI7799022.1"/>
    <property type="molecule type" value="Genomic_DNA"/>
</dbReference>
<accession>A0A9W7WF30</accession>
<feature type="transmembrane region" description="Helical" evidence="6">
    <location>
        <begin position="236"/>
        <end position="264"/>
    </location>
</feature>
<dbReference type="Proteomes" id="UP001059041">
    <property type="component" value="Linkage Group LG16"/>
</dbReference>
<dbReference type="GO" id="GO:1990454">
    <property type="term" value="C:L-type voltage-gated calcium channel complex"/>
    <property type="evidence" value="ECO:0007669"/>
    <property type="project" value="TreeGrafter"/>
</dbReference>
<dbReference type="PRINTS" id="PR01601">
    <property type="entry name" value="VDCCGAMMA1"/>
</dbReference>
<evidence type="ECO:0000256" key="1">
    <source>
        <dbReference type="ARBA" id="ARBA00004141"/>
    </source>
</evidence>
<dbReference type="PANTHER" id="PTHR15025:SF7">
    <property type="entry name" value="CALCIUM CHANNEL, VOLTAGE-DEPENDENT, GAMMA SUBUNIT 6A"/>
    <property type="match status" value="1"/>
</dbReference>
<feature type="region of interest" description="Disordered" evidence="5">
    <location>
        <begin position="20"/>
        <end position="41"/>
    </location>
</feature>
<evidence type="ECO:0000256" key="5">
    <source>
        <dbReference type="SAM" id="MobiDB-lite"/>
    </source>
</evidence>
<proteinExistence type="predicted"/>
<evidence type="ECO:0000313" key="8">
    <source>
        <dbReference type="Proteomes" id="UP001059041"/>
    </source>
</evidence>
<comment type="caution">
    <text evidence="7">The sequence shown here is derived from an EMBL/GenBank/DDBJ whole genome shotgun (WGS) entry which is preliminary data.</text>
</comment>
<gene>
    <name evidence="7" type="ORF">IRJ41_016094</name>
</gene>
<protein>
    <submittedName>
        <fullName evidence="7">Voltage-dependent calcium channel gamma-6 subunit</fullName>
    </submittedName>
</protein>
<keyword evidence="3 6" id="KW-1133">Transmembrane helix</keyword>
<evidence type="ECO:0000313" key="7">
    <source>
        <dbReference type="EMBL" id="KAI7799022.1"/>
    </source>
</evidence>
<dbReference type="Gene3D" id="1.20.140.150">
    <property type="match status" value="1"/>
</dbReference>
<name>A0A9W7WF30_TRIRA</name>
<sequence length="278" mass="30590">MWSTFVVQDEEARTANALAGAHQPSGGLKGLTGRGGRHNRRHRTFSSSVDAISESQEGKIKLTFFIAVTGIMLTVLGVGTEFWVELAPPKNFYNNETCLAAHYGLWKSCIKTFWVSDIDPTRESCGPLDLQTQGESNCTFFKFYTTGENTVLFQKTPEKNLTVASTMFAIFSLFLMATGAICIIMAVSKGVQFFLKPASVCFILSGVLIFLCLIVFHQSVLSYLASDQSIPLHHEMSWSVTCMACAGALVVIAGALFWVLVLPYSPWEKCLPKKNSDI</sequence>
<feature type="transmembrane region" description="Helical" evidence="6">
    <location>
        <begin position="194"/>
        <end position="216"/>
    </location>
</feature>
<dbReference type="GO" id="GO:1902514">
    <property type="term" value="P:regulation of calcium ion transmembrane transport via high voltage-gated calcium channel"/>
    <property type="evidence" value="ECO:0007669"/>
    <property type="project" value="TreeGrafter"/>
</dbReference>
<dbReference type="GO" id="GO:0005245">
    <property type="term" value="F:voltage-gated calcium channel activity"/>
    <property type="evidence" value="ECO:0007669"/>
    <property type="project" value="InterPro"/>
</dbReference>
<dbReference type="AlphaFoldDB" id="A0A9W7WF30"/>
<dbReference type="OrthoDB" id="8890470at2759"/>
<dbReference type="Pfam" id="PF13903">
    <property type="entry name" value="Claudin_2"/>
    <property type="match status" value="1"/>
</dbReference>
<reference evidence="7" key="1">
    <citation type="submission" date="2021-02" db="EMBL/GenBank/DDBJ databases">
        <title>Comparative genomics reveals that relaxation of natural selection precedes convergent phenotypic evolution of cavefish.</title>
        <authorList>
            <person name="Peng Z."/>
        </authorList>
    </citation>
    <scope>NUCLEOTIDE SEQUENCE</scope>
    <source>
        <tissue evidence="7">Muscle</tissue>
    </source>
</reference>
<evidence type="ECO:0000256" key="4">
    <source>
        <dbReference type="ARBA" id="ARBA00023136"/>
    </source>
</evidence>
<organism evidence="7 8">
    <name type="scientific">Triplophysa rosa</name>
    <name type="common">Cave loach</name>
    <dbReference type="NCBI Taxonomy" id="992332"/>
    <lineage>
        <taxon>Eukaryota</taxon>
        <taxon>Metazoa</taxon>
        <taxon>Chordata</taxon>
        <taxon>Craniata</taxon>
        <taxon>Vertebrata</taxon>
        <taxon>Euteleostomi</taxon>
        <taxon>Actinopterygii</taxon>
        <taxon>Neopterygii</taxon>
        <taxon>Teleostei</taxon>
        <taxon>Ostariophysi</taxon>
        <taxon>Cypriniformes</taxon>
        <taxon>Nemacheilidae</taxon>
        <taxon>Triplophysa</taxon>
    </lineage>
</organism>
<comment type="subcellular location">
    <subcellularLocation>
        <location evidence="1">Membrane</location>
        <topology evidence="1">Multi-pass membrane protein</topology>
    </subcellularLocation>
</comment>
<keyword evidence="8" id="KW-1185">Reference proteome</keyword>